<feature type="compositionally biased region" description="Low complexity" evidence="2">
    <location>
        <begin position="1"/>
        <end position="17"/>
    </location>
</feature>
<sequence>MENQKQSHSTNQQQQPIKHQHQSQHQRIVQLLEPPQPLHQSEFDYYPHDVNQNFQKVYSKIYESFIKLHRKSFAINFVSDLFNKIDVKEIRFQYEKFPFEIKELITRFKVEEIDNGSLSGFESEEHHGGRKSLLSSQGIDILSLDGPRQVILRKDKNLTKKQLKEMIKEKTRLVTEAQTELEQQKNVVNDLRITCWKDINHLRELLYKKEKLGDQFKEIDVRYFDLTEGLPKQYQEIMNLKIQEMKQGYQKILSDLASSNEALYKQVAILDMINKHGIKFKDMNAEHLISRLYRIQKDPQLIWNVLHQFYGDDYFIELIEDEYGISPQSYEKLQEQMIESINEFQEQSKFKIKELKDHYVIQIQHLRKELQTKNEEIGKLNREVTQVIAKTKKETEEELEELFKQKEINLFNRYDNEKQELYDRLRELEQTCEDFEQTKAKIKQKAFFTKWIFFSQLHRIKGSRDETRQQLAERTEKMLIEREMKSQKIRKLAEEHYGYKEEIFRVQNELATLKYEFAVKNKELMLLVDEEYQ</sequence>
<organism evidence="3 4">
    <name type="scientific">Stylonychia lemnae</name>
    <name type="common">Ciliate</name>
    <dbReference type="NCBI Taxonomy" id="5949"/>
    <lineage>
        <taxon>Eukaryota</taxon>
        <taxon>Sar</taxon>
        <taxon>Alveolata</taxon>
        <taxon>Ciliophora</taxon>
        <taxon>Intramacronucleata</taxon>
        <taxon>Spirotrichea</taxon>
        <taxon>Stichotrichia</taxon>
        <taxon>Sporadotrichida</taxon>
        <taxon>Oxytrichidae</taxon>
        <taxon>Stylonychinae</taxon>
        <taxon>Stylonychia</taxon>
    </lineage>
</organism>
<dbReference type="InParanoid" id="A0A078B448"/>
<dbReference type="OrthoDB" id="301912at2759"/>
<keyword evidence="1" id="KW-0175">Coiled coil</keyword>
<dbReference type="EMBL" id="CCKQ01016100">
    <property type="protein sequence ID" value="CDW87972.1"/>
    <property type="molecule type" value="Genomic_DNA"/>
</dbReference>
<accession>A0A078B448</accession>
<evidence type="ECO:0000256" key="1">
    <source>
        <dbReference type="SAM" id="Coils"/>
    </source>
</evidence>
<proteinExistence type="predicted"/>
<dbReference type="Proteomes" id="UP000039865">
    <property type="component" value="Unassembled WGS sequence"/>
</dbReference>
<evidence type="ECO:0000313" key="3">
    <source>
        <dbReference type="EMBL" id="CDW87972.1"/>
    </source>
</evidence>
<evidence type="ECO:0000256" key="2">
    <source>
        <dbReference type="SAM" id="MobiDB-lite"/>
    </source>
</evidence>
<feature type="coiled-coil region" evidence="1">
    <location>
        <begin position="160"/>
        <end position="194"/>
    </location>
</feature>
<name>A0A078B448_STYLE</name>
<gene>
    <name evidence="3" type="primary">Contig1655.g1806</name>
    <name evidence="3" type="ORF">STYLEM_17087</name>
</gene>
<dbReference type="AlphaFoldDB" id="A0A078B448"/>
<feature type="region of interest" description="Disordered" evidence="2">
    <location>
        <begin position="1"/>
        <end position="26"/>
    </location>
</feature>
<reference evidence="3 4" key="1">
    <citation type="submission" date="2014-06" db="EMBL/GenBank/DDBJ databases">
        <authorList>
            <person name="Swart Estienne"/>
        </authorList>
    </citation>
    <scope>NUCLEOTIDE SEQUENCE [LARGE SCALE GENOMIC DNA]</scope>
    <source>
        <strain evidence="3 4">130c</strain>
    </source>
</reference>
<protein>
    <submittedName>
        <fullName evidence="3">Uncharacterized protein</fullName>
    </submittedName>
</protein>
<keyword evidence="4" id="KW-1185">Reference proteome</keyword>
<evidence type="ECO:0000313" key="4">
    <source>
        <dbReference type="Proteomes" id="UP000039865"/>
    </source>
</evidence>
<feature type="coiled-coil region" evidence="1">
    <location>
        <begin position="356"/>
        <end position="445"/>
    </location>
</feature>